<feature type="transmembrane region" description="Helical" evidence="2">
    <location>
        <begin position="781"/>
        <end position="807"/>
    </location>
</feature>
<feature type="transmembrane region" description="Helical" evidence="2">
    <location>
        <begin position="387"/>
        <end position="409"/>
    </location>
</feature>
<proteinExistence type="predicted"/>
<dbReference type="RefSeq" id="XP_004357730.1">
    <property type="nucleotide sequence ID" value="XM_004357673.1"/>
</dbReference>
<feature type="transmembrane region" description="Helical" evidence="2">
    <location>
        <begin position="909"/>
        <end position="934"/>
    </location>
</feature>
<feature type="transmembrane region" description="Helical" evidence="2">
    <location>
        <begin position="327"/>
        <end position="351"/>
    </location>
</feature>
<feature type="transmembrane region" description="Helical" evidence="2">
    <location>
        <begin position="846"/>
        <end position="868"/>
    </location>
</feature>
<feature type="transmembrane region" description="Helical" evidence="2">
    <location>
        <begin position="954"/>
        <end position="971"/>
    </location>
</feature>
<organism evidence="3 4">
    <name type="scientific">Cavenderia fasciculata</name>
    <name type="common">Slime mold</name>
    <name type="synonym">Dictyostelium fasciculatum</name>
    <dbReference type="NCBI Taxonomy" id="261658"/>
    <lineage>
        <taxon>Eukaryota</taxon>
        <taxon>Amoebozoa</taxon>
        <taxon>Evosea</taxon>
        <taxon>Eumycetozoa</taxon>
        <taxon>Dictyostelia</taxon>
        <taxon>Acytosteliales</taxon>
        <taxon>Cavenderiaceae</taxon>
        <taxon>Cavenderia</taxon>
    </lineage>
</organism>
<reference evidence="4" key="1">
    <citation type="journal article" date="2011" name="Genome Res.">
        <title>Phylogeny-wide analysis of social amoeba genomes highlights ancient origins for complex intercellular communication.</title>
        <authorList>
            <person name="Heidel A.J."/>
            <person name="Lawal H.M."/>
            <person name="Felder M."/>
            <person name="Schilde C."/>
            <person name="Helps N.R."/>
            <person name="Tunggal B."/>
            <person name="Rivero F."/>
            <person name="John U."/>
            <person name="Schleicher M."/>
            <person name="Eichinger L."/>
            <person name="Platzer M."/>
            <person name="Noegel A.A."/>
            <person name="Schaap P."/>
            <person name="Gloeckner G."/>
        </authorList>
    </citation>
    <scope>NUCLEOTIDE SEQUENCE [LARGE SCALE GENOMIC DNA]</scope>
    <source>
        <strain evidence="4">SH3</strain>
    </source>
</reference>
<feature type="transmembrane region" description="Helical" evidence="2">
    <location>
        <begin position="421"/>
        <end position="446"/>
    </location>
</feature>
<feature type="transmembrane region" description="Helical" evidence="2">
    <location>
        <begin position="630"/>
        <end position="652"/>
    </location>
</feature>
<feature type="transmembrane region" description="Helical" evidence="2">
    <location>
        <begin position="736"/>
        <end position="760"/>
    </location>
</feature>
<feature type="transmembrane region" description="Helical" evidence="2">
    <location>
        <begin position="174"/>
        <end position="199"/>
    </location>
</feature>
<feature type="transmembrane region" description="Helical" evidence="2">
    <location>
        <begin position="978"/>
        <end position="999"/>
    </location>
</feature>
<feature type="transmembrane region" description="Helical" evidence="2">
    <location>
        <begin position="6"/>
        <end position="33"/>
    </location>
</feature>
<feature type="transmembrane region" description="Helical" evidence="2">
    <location>
        <begin position="1104"/>
        <end position="1128"/>
    </location>
</feature>
<evidence type="ECO:0000313" key="4">
    <source>
        <dbReference type="Proteomes" id="UP000007797"/>
    </source>
</evidence>
<sequence length="1483" mass="171534">MSDSPLILFLIVKLLELIGYLCSIICLPIILYCKLVILVCNDATQDNIKNSKSVHFLMFLPRALIVLPFFPFSFLGLSYLYGWAVSHAIPNHASFLPWVLAAVALVVNIIGFVFTRFKFQSMKDFKFGEYYKSVWQSILDIGAMFAFILSVVTVIRIPFLFGTFNRTKPIRRQLYYNMFLIIPDIICVPLLLLQCIFFWRMINLVSLFKTKKINLAFGFRARLMVMFESLKIFWDVAIIIFLPVLILLPYHAYYAIEKIKTRRNSSQPPKVDECLGIITRRECLAVLDLLLAIFFVFTVVITVYRLYHAIKRAKQANRGNDVRAELFFQCLYVFADIWILFCGIFITVSVYRLVRAISKMKSPHNRWNRYREYVTVQFIRLLRDIPFIFMGLFVSLLVWRAFFMLRDVFQKSKKSERRQVVLYHFGMLFVDIIDTPFLLASILILVSGWRSYFFVKGFPRVNSTRMEQRKYVFKNFVALLLDIPATIALLVILVTIYRAKPTITQLKHYFKYKKEKLNNDNMGGGGSGGQVTINNFGQAPPLAMPSQDDEDNPAPKQSTRSQAAVPDDIKGMSSWRMIVGKQLFLLIIDIPIPILLLLTLWRLPILVKRLKEIDDPERSYSQRRLLILRYLWYIVLDIICSIPLALILITVWRIPTFVAMVKKYKRGDNEHLAIALIFTRLIVDIPFVILGILTFVFPWRGIFLVKSVYKDCKTDKEARWTVLEYALTIAIDTFNIILSLIILTTLWRVPTLIYCLKMFLSRDQNIMKHSKWFHTNSITKSTVATLTLWAMDILLVIQLVCILLIGIQVYPMIKFLSKISKGDLNFGFEDLRHPVSFFFLESLRDIPHIVLLPLKAVGIIFYPVHLYLKKRTKNTTTQSFLKLIVLWIHELSENEMNFYGFDKFATINLLGALVIIPNEIGVVLVLINSIYMFIVTLGSPLWNQFRTKYEWTELGTAIGPLVILEYITVILQALLFPVFVAMQILLLLLPIIISLAAYYPTSLSFNQYWDLFFSSRAFWKDTVGEFGVGIWFIQAFWVLVMAVTWHINYLVAKRYFPLFSPWKAYYWLIKKLFVGRFWGLYKLLLSKPTNICYRLRRVCMVGELLMFPLFLIWTCWPLIPAIVTKVYYSYFIIRDSWGEPVVKDETPKIALTGVFVNLPDDGGLVITFSGYKPYGFSIQDARLSLEGDAIWKAIEKAIGKTKLRAALMIAGYPITLCPMFFNVSTEINDKPTGDIEFSIRIGVAGSKMQLKKKILTRTLDSIVKVADPTFDFVVEYGKQDFGWKKLGVLCRFNTSLSIILDAGNDNSGDHSLTIGEQQHLNPNIPIPPPQPTTNNYNNNRVVAPTTNNNTNRVVPTTTNNQQHHLDNYQNSLYSSFDRDLQLAIELSKQDQLEEENRILENFGQKENLEEEEEEETNIDDRNSSSSGDEPSSYSEGRPSEKEKFNQTESVVDIPQNDTQDLENQQQQQDDQQKEKHISFEDDV</sequence>
<evidence type="ECO:0000256" key="2">
    <source>
        <dbReference type="SAM" id="Phobius"/>
    </source>
</evidence>
<dbReference type="OrthoDB" id="19487at2759"/>
<feature type="transmembrane region" description="Helical" evidence="2">
    <location>
        <begin position="672"/>
        <end position="697"/>
    </location>
</feature>
<feature type="compositionally biased region" description="Low complexity" evidence="1">
    <location>
        <begin position="1455"/>
        <end position="1469"/>
    </location>
</feature>
<dbReference type="Proteomes" id="UP000007797">
    <property type="component" value="Unassembled WGS sequence"/>
</dbReference>
<feature type="compositionally biased region" description="Acidic residues" evidence="1">
    <location>
        <begin position="1408"/>
        <end position="1417"/>
    </location>
</feature>
<accession>F4PXC6</accession>
<keyword evidence="2" id="KW-0812">Transmembrane</keyword>
<protein>
    <submittedName>
        <fullName evidence="3">Polyprotein</fullName>
    </submittedName>
</protein>
<feature type="region of interest" description="Disordered" evidence="1">
    <location>
        <begin position="542"/>
        <end position="564"/>
    </location>
</feature>
<feature type="compositionally biased region" description="Low complexity" evidence="1">
    <location>
        <begin position="1423"/>
        <end position="1434"/>
    </location>
</feature>
<feature type="compositionally biased region" description="Low complexity" evidence="1">
    <location>
        <begin position="1345"/>
        <end position="1360"/>
    </location>
</feature>
<feature type="transmembrane region" description="Helical" evidence="2">
    <location>
        <begin position="1028"/>
        <end position="1052"/>
    </location>
</feature>
<feature type="compositionally biased region" description="Basic and acidic residues" evidence="1">
    <location>
        <begin position="1470"/>
        <end position="1483"/>
    </location>
</feature>
<feature type="transmembrane region" description="Helical" evidence="2">
    <location>
        <begin position="476"/>
        <end position="497"/>
    </location>
</feature>
<feature type="transmembrane region" description="Helical" evidence="2">
    <location>
        <begin position="232"/>
        <end position="256"/>
    </location>
</feature>
<feature type="transmembrane region" description="Helical" evidence="2">
    <location>
        <begin position="54"/>
        <end position="75"/>
    </location>
</feature>
<evidence type="ECO:0000313" key="3">
    <source>
        <dbReference type="EMBL" id="EGG19436.1"/>
    </source>
</evidence>
<feature type="transmembrane region" description="Helical" evidence="2">
    <location>
        <begin position="583"/>
        <end position="601"/>
    </location>
</feature>
<dbReference type="EMBL" id="GL883014">
    <property type="protein sequence ID" value="EGG19436.1"/>
    <property type="molecule type" value="Genomic_DNA"/>
</dbReference>
<feature type="transmembrane region" description="Helical" evidence="2">
    <location>
        <begin position="289"/>
        <end position="307"/>
    </location>
</feature>
<name>F4PXC6_CACFS</name>
<feature type="region of interest" description="Disordered" evidence="1">
    <location>
        <begin position="1400"/>
        <end position="1483"/>
    </location>
</feature>
<dbReference type="KEGG" id="dfa:DFA_00013"/>
<keyword evidence="2" id="KW-1133">Transmembrane helix</keyword>
<keyword evidence="4" id="KW-1185">Reference proteome</keyword>
<gene>
    <name evidence="3" type="ORF">DFA_00013</name>
</gene>
<dbReference type="GeneID" id="14871601"/>
<feature type="region of interest" description="Disordered" evidence="1">
    <location>
        <begin position="1345"/>
        <end position="1364"/>
    </location>
</feature>
<keyword evidence="2" id="KW-0472">Membrane</keyword>
<feature type="transmembrane region" description="Helical" evidence="2">
    <location>
        <begin position="138"/>
        <end position="162"/>
    </location>
</feature>
<feature type="transmembrane region" description="Helical" evidence="2">
    <location>
        <begin position="95"/>
        <end position="117"/>
    </location>
</feature>
<dbReference type="OMA" id="WRLPILI"/>
<evidence type="ECO:0000256" key="1">
    <source>
        <dbReference type="SAM" id="MobiDB-lite"/>
    </source>
</evidence>